<accession>A0A392NE94</accession>
<sequence length="95" mass="10844">MAVRVVVNVVIGAIRGGRWRSEWWLASACGDKDPLIEDTTRCKEVLARVLVGDVVNLEEKIFHRVDQQRPRNIEWINKASPDMRIVGPYNDTLTT</sequence>
<dbReference type="Proteomes" id="UP000265520">
    <property type="component" value="Unassembled WGS sequence"/>
</dbReference>
<keyword evidence="2" id="KW-1185">Reference proteome</keyword>
<organism evidence="1 2">
    <name type="scientific">Trifolium medium</name>
    <dbReference type="NCBI Taxonomy" id="97028"/>
    <lineage>
        <taxon>Eukaryota</taxon>
        <taxon>Viridiplantae</taxon>
        <taxon>Streptophyta</taxon>
        <taxon>Embryophyta</taxon>
        <taxon>Tracheophyta</taxon>
        <taxon>Spermatophyta</taxon>
        <taxon>Magnoliopsida</taxon>
        <taxon>eudicotyledons</taxon>
        <taxon>Gunneridae</taxon>
        <taxon>Pentapetalae</taxon>
        <taxon>rosids</taxon>
        <taxon>fabids</taxon>
        <taxon>Fabales</taxon>
        <taxon>Fabaceae</taxon>
        <taxon>Papilionoideae</taxon>
        <taxon>50 kb inversion clade</taxon>
        <taxon>NPAAA clade</taxon>
        <taxon>Hologalegina</taxon>
        <taxon>IRL clade</taxon>
        <taxon>Trifolieae</taxon>
        <taxon>Trifolium</taxon>
    </lineage>
</organism>
<proteinExistence type="predicted"/>
<protein>
    <submittedName>
        <fullName evidence="1">Uncharacterized protein</fullName>
    </submittedName>
</protein>
<evidence type="ECO:0000313" key="1">
    <source>
        <dbReference type="EMBL" id="MCH97643.1"/>
    </source>
</evidence>
<evidence type="ECO:0000313" key="2">
    <source>
        <dbReference type="Proteomes" id="UP000265520"/>
    </source>
</evidence>
<dbReference type="EMBL" id="LXQA010035530">
    <property type="protein sequence ID" value="MCH97643.1"/>
    <property type="molecule type" value="Genomic_DNA"/>
</dbReference>
<dbReference type="AlphaFoldDB" id="A0A392NE94"/>
<reference evidence="1 2" key="1">
    <citation type="journal article" date="2018" name="Front. Plant Sci.">
        <title>Red Clover (Trifolium pratense) and Zigzag Clover (T. medium) - A Picture of Genomic Similarities and Differences.</title>
        <authorList>
            <person name="Dluhosova J."/>
            <person name="Istvanek J."/>
            <person name="Nedelnik J."/>
            <person name="Repkova J."/>
        </authorList>
    </citation>
    <scope>NUCLEOTIDE SEQUENCE [LARGE SCALE GENOMIC DNA]</scope>
    <source>
        <strain evidence="2">cv. 10/8</strain>
        <tissue evidence="1">Leaf</tissue>
    </source>
</reference>
<name>A0A392NE94_9FABA</name>
<comment type="caution">
    <text evidence="1">The sequence shown here is derived from an EMBL/GenBank/DDBJ whole genome shotgun (WGS) entry which is preliminary data.</text>
</comment>